<accession>A0ABV2JU99</accession>
<evidence type="ECO:0000256" key="1">
    <source>
        <dbReference type="SAM" id="Coils"/>
    </source>
</evidence>
<keyword evidence="1" id="KW-0175">Coiled coil</keyword>
<dbReference type="Proteomes" id="UP001549184">
    <property type="component" value="Unassembled WGS sequence"/>
</dbReference>
<comment type="caution">
    <text evidence="2">The sequence shown here is derived from an EMBL/GenBank/DDBJ whole genome shotgun (WGS) entry which is preliminary data.</text>
</comment>
<evidence type="ECO:0000313" key="3">
    <source>
        <dbReference type="Proteomes" id="UP001549184"/>
    </source>
</evidence>
<evidence type="ECO:0000313" key="2">
    <source>
        <dbReference type="EMBL" id="MET3652172.1"/>
    </source>
</evidence>
<gene>
    <name evidence="2" type="ORF">ABIC75_001894</name>
</gene>
<dbReference type="EMBL" id="JBEPMU010000002">
    <property type="protein sequence ID" value="MET3652172.1"/>
    <property type="molecule type" value="Genomic_DNA"/>
</dbReference>
<protein>
    <submittedName>
        <fullName evidence="2">Cell division protein ZapB</fullName>
    </submittedName>
</protein>
<keyword evidence="2" id="KW-0131">Cell cycle</keyword>
<feature type="coiled-coil region" evidence="1">
    <location>
        <begin position="16"/>
        <end position="78"/>
    </location>
</feature>
<dbReference type="RefSeq" id="WP_354013568.1">
    <property type="nucleotide sequence ID" value="NZ_JBEPMU010000002.1"/>
</dbReference>
<sequence>MSVPDSVKPDPVKQELAALGEQVDRLLDAIRRLSEENRSLRHSQEQLANERAGLMARNEQARSRVEAMIQRLKALENNG</sequence>
<proteinExistence type="predicted"/>
<dbReference type="InterPro" id="IPR012662">
    <property type="entry name" value="CHP02449"/>
</dbReference>
<reference evidence="2 3" key="1">
    <citation type="submission" date="2024-06" db="EMBL/GenBank/DDBJ databases">
        <title>Sorghum-associated microbial communities from plants grown in Nebraska, USA.</title>
        <authorList>
            <person name="Schachtman D."/>
        </authorList>
    </citation>
    <scope>NUCLEOTIDE SEQUENCE [LARGE SCALE GENOMIC DNA]</scope>
    <source>
        <strain evidence="2 3">1073</strain>
    </source>
</reference>
<organism evidence="2 3">
    <name type="scientific">Dyella japonica</name>
    <dbReference type="NCBI Taxonomy" id="231455"/>
    <lineage>
        <taxon>Bacteria</taxon>
        <taxon>Pseudomonadati</taxon>
        <taxon>Pseudomonadota</taxon>
        <taxon>Gammaproteobacteria</taxon>
        <taxon>Lysobacterales</taxon>
        <taxon>Rhodanobacteraceae</taxon>
        <taxon>Dyella</taxon>
    </lineage>
</organism>
<dbReference type="GO" id="GO:0051301">
    <property type="term" value="P:cell division"/>
    <property type="evidence" value="ECO:0007669"/>
    <property type="project" value="UniProtKB-KW"/>
</dbReference>
<name>A0ABV2JU99_9GAMM</name>
<keyword evidence="2" id="KW-0132">Cell division</keyword>
<keyword evidence="3" id="KW-1185">Reference proteome</keyword>
<dbReference type="NCBIfam" id="TIGR02449">
    <property type="entry name" value="TIGR02449 family protein"/>
    <property type="match status" value="1"/>
</dbReference>